<dbReference type="RefSeq" id="WP_037355906.1">
    <property type="nucleotide sequence ID" value="NZ_BHZF01000001.1"/>
</dbReference>
<dbReference type="EMBL" id="QPJS01000001">
    <property type="protein sequence ID" value="RCX05315.1"/>
    <property type="molecule type" value="Genomic_DNA"/>
</dbReference>
<dbReference type="Pfam" id="PF22660">
    <property type="entry name" value="RS_preATP-grasp-like"/>
    <property type="match status" value="1"/>
</dbReference>
<dbReference type="InterPro" id="IPR005875">
    <property type="entry name" value="PurK"/>
</dbReference>
<feature type="binding site" evidence="4">
    <location>
        <position position="108"/>
    </location>
    <ligand>
        <name>ATP</name>
        <dbReference type="ChEBI" id="CHEBI:30616"/>
    </ligand>
</feature>
<feature type="binding site" evidence="4">
    <location>
        <position position="150"/>
    </location>
    <ligand>
        <name>ATP</name>
        <dbReference type="ChEBI" id="CHEBI:30616"/>
    </ligand>
</feature>
<accession>A0A369A845</accession>
<proteinExistence type="inferred from homology"/>
<dbReference type="PROSITE" id="PS50975">
    <property type="entry name" value="ATP_GRASP"/>
    <property type="match status" value="1"/>
</dbReference>
<dbReference type="SUPFAM" id="SSF56059">
    <property type="entry name" value="Glutathione synthetase ATP-binding domain-like"/>
    <property type="match status" value="1"/>
</dbReference>
<feature type="binding site" evidence="4">
    <location>
        <begin position="181"/>
        <end position="184"/>
    </location>
    <ligand>
        <name>ATP</name>
        <dbReference type="ChEBI" id="CHEBI:30616"/>
    </ligand>
</feature>
<sequence length="385" mass="42298">MDSFFSSNRKIGILGGGQLGKMLALKAAQWDFSLKVLDPSADAPAAHVVKEFCPGDFRDFDTVMDFGKDCSVITIEIEDVNTDALLQLASKGIKVYPQPGLVELFKNKQEQKKFYQKNQFPTAPFTICERISDVMALNDSGKLSFPLVWKAAIGGYDGRGVIKLSSSGDLSKLPDIPCILESHIELKTEVAVIVHRNEIGELVCQPLVEMSFHPEAHFVEMVFTPSHIDFGLQLKCINIATELAEKLSLVGTLAIEFFITASDEVYINEAAPRVHNSGHLTIEATPSSQFEQHLRAIAGLPLGASHLISPACMINLTGAPGYIGPVKYEGADEVLSIPNTWLHLYGKSVTRPHRKMGHITTIDKTLELVLEKAVEIKKMIKVISQ</sequence>
<dbReference type="GO" id="GO:0006189">
    <property type="term" value="P:'de novo' IMP biosynthetic process"/>
    <property type="evidence" value="ECO:0007669"/>
    <property type="project" value="UniProtKB-UniRule"/>
</dbReference>
<evidence type="ECO:0000256" key="4">
    <source>
        <dbReference type="HAMAP-Rule" id="MF_01928"/>
    </source>
</evidence>
<comment type="subunit">
    <text evidence="4 5">Homodimer.</text>
</comment>
<comment type="function">
    <text evidence="4">Catalyzes the ATP-dependent conversion of 5-aminoimidazole ribonucleotide (AIR) and HCO(3)(-) to N5-carboxyaminoimidazole ribonucleotide (N5-CAIR).</text>
</comment>
<dbReference type="InterPro" id="IPR040686">
    <property type="entry name" value="PurK_C"/>
</dbReference>
<comment type="similarity">
    <text evidence="4 5">Belongs to the PurK/PurT family.</text>
</comment>
<dbReference type="InterPro" id="IPR016185">
    <property type="entry name" value="PreATP-grasp_dom_sf"/>
</dbReference>
<dbReference type="Gene3D" id="3.40.50.20">
    <property type="match status" value="1"/>
</dbReference>
<dbReference type="GO" id="GO:0005829">
    <property type="term" value="C:cytosol"/>
    <property type="evidence" value="ECO:0007669"/>
    <property type="project" value="TreeGrafter"/>
</dbReference>
<dbReference type="Proteomes" id="UP000253517">
    <property type="component" value="Unassembled WGS sequence"/>
</dbReference>
<organism evidence="7 8">
    <name type="scientific">Schleiferia thermophila</name>
    <dbReference type="NCBI Taxonomy" id="884107"/>
    <lineage>
        <taxon>Bacteria</taxon>
        <taxon>Pseudomonadati</taxon>
        <taxon>Bacteroidota</taxon>
        <taxon>Flavobacteriia</taxon>
        <taxon>Flavobacteriales</taxon>
        <taxon>Schleiferiaceae</taxon>
        <taxon>Schleiferia</taxon>
    </lineage>
</organism>
<dbReference type="GO" id="GO:0004638">
    <property type="term" value="F:phosphoribosylaminoimidazole carboxylase activity"/>
    <property type="evidence" value="ECO:0007669"/>
    <property type="project" value="InterPro"/>
</dbReference>
<dbReference type="AlphaFoldDB" id="A0A369A845"/>
<dbReference type="GO" id="GO:0005524">
    <property type="term" value="F:ATP binding"/>
    <property type="evidence" value="ECO:0007669"/>
    <property type="project" value="UniProtKB-UniRule"/>
</dbReference>
<dbReference type="GO" id="GO:0034028">
    <property type="term" value="F:5-(carboxyamino)imidazole ribonucleotide synthase activity"/>
    <property type="evidence" value="ECO:0007669"/>
    <property type="project" value="UniProtKB-UniRule"/>
</dbReference>
<dbReference type="PANTHER" id="PTHR11609:SF5">
    <property type="entry name" value="PHOSPHORIBOSYLAMINOIMIDAZOLE CARBOXYLASE"/>
    <property type="match status" value="1"/>
</dbReference>
<dbReference type="InterPro" id="IPR011054">
    <property type="entry name" value="Rudment_hybrid_motif"/>
</dbReference>
<keyword evidence="3 4" id="KW-0067">ATP-binding</keyword>
<dbReference type="GO" id="GO:0046872">
    <property type="term" value="F:metal ion binding"/>
    <property type="evidence" value="ECO:0007669"/>
    <property type="project" value="InterPro"/>
</dbReference>
<feature type="binding site" evidence="4">
    <location>
        <position position="189"/>
    </location>
    <ligand>
        <name>ATP</name>
        <dbReference type="ChEBI" id="CHEBI:30616"/>
    </ligand>
</feature>
<name>A0A369A845_9FLAO</name>
<dbReference type="HAMAP" id="MF_01928">
    <property type="entry name" value="PurK"/>
    <property type="match status" value="1"/>
</dbReference>
<dbReference type="NCBIfam" id="NF004679">
    <property type="entry name" value="PRK06019.1-5"/>
    <property type="match status" value="1"/>
</dbReference>
<dbReference type="Gene3D" id="3.30.470.20">
    <property type="entry name" value="ATP-grasp fold, B domain"/>
    <property type="match status" value="1"/>
</dbReference>
<feature type="binding site" evidence="4">
    <location>
        <begin position="268"/>
        <end position="269"/>
    </location>
    <ligand>
        <name>ATP</name>
        <dbReference type="ChEBI" id="CHEBI:30616"/>
    </ligand>
</feature>
<evidence type="ECO:0000256" key="3">
    <source>
        <dbReference type="ARBA" id="ARBA00022840"/>
    </source>
</evidence>
<dbReference type="NCBIfam" id="TIGR01161">
    <property type="entry name" value="purK"/>
    <property type="match status" value="1"/>
</dbReference>
<evidence type="ECO:0000256" key="5">
    <source>
        <dbReference type="RuleBase" id="RU361200"/>
    </source>
</evidence>
<keyword evidence="4 5" id="KW-0436">Ligase</keyword>
<evidence type="ECO:0000256" key="1">
    <source>
        <dbReference type="ARBA" id="ARBA00022741"/>
    </source>
</evidence>
<dbReference type="UniPathway" id="UPA00074">
    <property type="reaction ID" value="UER00942"/>
</dbReference>
<comment type="catalytic activity">
    <reaction evidence="4 5">
        <text>5-amino-1-(5-phospho-beta-D-ribosyl)imidazole + hydrogencarbonate + ATP = 5-carboxyamino-1-(5-phospho-D-ribosyl)imidazole + ADP + phosphate + 2 H(+)</text>
        <dbReference type="Rhea" id="RHEA:19317"/>
        <dbReference type="ChEBI" id="CHEBI:15378"/>
        <dbReference type="ChEBI" id="CHEBI:17544"/>
        <dbReference type="ChEBI" id="CHEBI:30616"/>
        <dbReference type="ChEBI" id="CHEBI:43474"/>
        <dbReference type="ChEBI" id="CHEBI:58730"/>
        <dbReference type="ChEBI" id="CHEBI:137981"/>
        <dbReference type="ChEBI" id="CHEBI:456216"/>
        <dbReference type="EC" id="6.3.4.18"/>
    </reaction>
</comment>
<protein>
    <recommendedName>
        <fullName evidence="4 5">N5-carboxyaminoimidazole ribonucleotide synthase</fullName>
        <shortName evidence="4 5">N5-CAIR synthase</shortName>
        <ecNumber evidence="4 5">6.3.4.18</ecNumber>
    </recommendedName>
    <alternativeName>
        <fullName evidence="4 5">5-(carboxyamino)imidazole ribonucleotide synthetase</fullName>
    </alternativeName>
</protein>
<evidence type="ECO:0000256" key="2">
    <source>
        <dbReference type="ARBA" id="ARBA00022755"/>
    </source>
</evidence>
<comment type="function">
    <text evidence="5">Catalyzes the ATP-dependent conversion of 5-aminoimidazole ribonucleotide (AIR) and HCO(3)- to N5-carboxyaminoimidazole ribonucleotide (N5-CAIR).</text>
</comment>
<dbReference type="Gene3D" id="3.30.1490.20">
    <property type="entry name" value="ATP-grasp fold, A domain"/>
    <property type="match status" value="1"/>
</dbReference>
<keyword evidence="1 4" id="KW-0547">Nucleotide-binding</keyword>
<evidence type="ECO:0000259" key="6">
    <source>
        <dbReference type="PROSITE" id="PS50975"/>
    </source>
</evidence>
<dbReference type="InterPro" id="IPR003135">
    <property type="entry name" value="ATP-grasp_carboxylate-amine"/>
</dbReference>
<dbReference type="EC" id="6.3.4.18" evidence="4 5"/>
<feature type="domain" description="ATP-grasp" evidence="6">
    <location>
        <begin position="112"/>
        <end position="298"/>
    </location>
</feature>
<dbReference type="SUPFAM" id="SSF52440">
    <property type="entry name" value="PreATP-grasp domain"/>
    <property type="match status" value="1"/>
</dbReference>
<gene>
    <name evidence="4 5" type="primary">purK</name>
    <name evidence="7" type="ORF">DES35_101600</name>
</gene>
<evidence type="ECO:0000313" key="8">
    <source>
        <dbReference type="Proteomes" id="UP000253517"/>
    </source>
</evidence>
<comment type="caution">
    <text evidence="4">Lacks conserved residue(s) required for the propagation of feature annotation.</text>
</comment>
<reference evidence="7 8" key="1">
    <citation type="submission" date="2018-07" db="EMBL/GenBank/DDBJ databases">
        <title>Genomic Encyclopedia of Type Strains, Phase IV (KMG-IV): sequencing the most valuable type-strain genomes for metagenomic binning, comparative biology and taxonomic classification.</title>
        <authorList>
            <person name="Goeker M."/>
        </authorList>
    </citation>
    <scope>NUCLEOTIDE SEQUENCE [LARGE SCALE GENOMIC DNA]</scope>
    <source>
        <strain evidence="7 8">DSM 21410</strain>
    </source>
</reference>
<dbReference type="Pfam" id="PF17769">
    <property type="entry name" value="PurK_C"/>
    <property type="match status" value="1"/>
</dbReference>
<keyword evidence="2 4" id="KW-0658">Purine biosynthesis</keyword>
<comment type="caution">
    <text evidence="7">The sequence shown here is derived from an EMBL/GenBank/DDBJ whole genome shotgun (WGS) entry which is preliminary data.</text>
</comment>
<dbReference type="InterPro" id="IPR013815">
    <property type="entry name" value="ATP_grasp_subdomain_1"/>
</dbReference>
<evidence type="ECO:0000313" key="7">
    <source>
        <dbReference type="EMBL" id="RCX05315.1"/>
    </source>
</evidence>
<keyword evidence="8" id="KW-1185">Reference proteome</keyword>
<dbReference type="InterPro" id="IPR054350">
    <property type="entry name" value="PurT/PurK_preATP-grasp"/>
</dbReference>
<dbReference type="PANTHER" id="PTHR11609">
    <property type="entry name" value="PURINE BIOSYNTHESIS PROTEIN 6/7, PUR6/7"/>
    <property type="match status" value="1"/>
</dbReference>
<dbReference type="Pfam" id="PF02222">
    <property type="entry name" value="ATP-grasp"/>
    <property type="match status" value="1"/>
</dbReference>
<dbReference type="InterPro" id="IPR011761">
    <property type="entry name" value="ATP-grasp"/>
</dbReference>
<comment type="pathway">
    <text evidence="4 5">Purine metabolism; IMP biosynthesis via de novo pathway; 5-amino-1-(5-phospho-D-ribosyl)imidazole-4-carboxylate from 5-amino-1-(5-phospho-D-ribosyl)imidazole (N5-CAIR route): step 1/2.</text>
</comment>
<dbReference type="SUPFAM" id="SSF51246">
    <property type="entry name" value="Rudiment single hybrid motif"/>
    <property type="match status" value="1"/>
</dbReference>